<evidence type="ECO:0000256" key="5">
    <source>
        <dbReference type="ARBA" id="ARBA00023136"/>
    </source>
</evidence>
<keyword evidence="3 6" id="KW-0812">Transmembrane</keyword>
<protein>
    <submittedName>
        <fullName evidence="7">MFS transporter</fullName>
    </submittedName>
</protein>
<feature type="transmembrane region" description="Helical" evidence="6">
    <location>
        <begin position="373"/>
        <end position="394"/>
    </location>
</feature>
<dbReference type="InterPro" id="IPR011701">
    <property type="entry name" value="MFS"/>
</dbReference>
<feature type="transmembrane region" description="Helical" evidence="6">
    <location>
        <begin position="174"/>
        <end position="193"/>
    </location>
</feature>
<keyword evidence="4 6" id="KW-1133">Transmembrane helix</keyword>
<dbReference type="Gene3D" id="1.20.1250.20">
    <property type="entry name" value="MFS general substrate transporter like domains"/>
    <property type="match status" value="1"/>
</dbReference>
<evidence type="ECO:0000256" key="1">
    <source>
        <dbReference type="ARBA" id="ARBA00004651"/>
    </source>
</evidence>
<dbReference type="Proteomes" id="UP001597368">
    <property type="component" value="Unassembled WGS sequence"/>
</dbReference>
<feature type="transmembrane region" description="Helical" evidence="6">
    <location>
        <begin position="213"/>
        <end position="232"/>
    </location>
</feature>
<reference evidence="8" key="1">
    <citation type="journal article" date="2019" name="Int. J. Syst. Evol. Microbiol.">
        <title>The Global Catalogue of Microorganisms (GCM) 10K type strain sequencing project: providing services to taxonomists for standard genome sequencing and annotation.</title>
        <authorList>
            <consortium name="The Broad Institute Genomics Platform"/>
            <consortium name="The Broad Institute Genome Sequencing Center for Infectious Disease"/>
            <person name="Wu L."/>
            <person name="Ma J."/>
        </authorList>
    </citation>
    <scope>NUCLEOTIDE SEQUENCE [LARGE SCALE GENOMIC DNA]</scope>
    <source>
        <strain evidence="8">ICMP 6774ER</strain>
    </source>
</reference>
<dbReference type="EMBL" id="JBHUFV010000047">
    <property type="protein sequence ID" value="MFD1935895.1"/>
    <property type="molecule type" value="Genomic_DNA"/>
</dbReference>
<evidence type="ECO:0000256" key="6">
    <source>
        <dbReference type="SAM" id="Phobius"/>
    </source>
</evidence>
<dbReference type="SUPFAM" id="SSF103473">
    <property type="entry name" value="MFS general substrate transporter"/>
    <property type="match status" value="1"/>
</dbReference>
<feature type="transmembrane region" description="Helical" evidence="6">
    <location>
        <begin position="349"/>
        <end position="367"/>
    </location>
</feature>
<accession>A0ABW4T462</accession>
<feature type="transmembrane region" description="Helical" evidence="6">
    <location>
        <begin position="107"/>
        <end position="126"/>
    </location>
</feature>
<evidence type="ECO:0000256" key="4">
    <source>
        <dbReference type="ARBA" id="ARBA00022989"/>
    </source>
</evidence>
<sequence>MDTSRDQATFRDVFRVREFRVLFGSFALLVGGDGVKMLALSVLVFERTGSPGLSAAAYMAGWLPYLAGGMFLLSLADRLPPRGLMVAGELVRLVVCLVLAYAGLPVWAMLALILVSGLGQPVFGAARNAMLPDVLPGDAFVLGRSLMGVTSAGAQIGGLSLGGAILAVAGPEGALAVTAGVSGVAAIVLRYGLPYTPARGGSGRGTVRTTLRVNRVLLGSPGVRGLLLAMWVPPMCLAGAEAMVVPYLTSAGTATGAGLALATAAVGMAVGEFAVGRFAAPALRERLSFPLAAAMGVPWLFFVAEPGAPVTAALAALSAGCLAYQLGLQRRFLEAVPEQVRGQAYGLQSAGLMTGQAVGAAVIGGVAELAGSGPAMAVSGAVGILAALALARVLTPARTPVPTP</sequence>
<feature type="transmembrane region" description="Helical" evidence="6">
    <location>
        <begin position="287"/>
        <end position="304"/>
    </location>
</feature>
<proteinExistence type="predicted"/>
<evidence type="ECO:0000313" key="7">
    <source>
        <dbReference type="EMBL" id="MFD1935895.1"/>
    </source>
</evidence>
<dbReference type="Pfam" id="PF07690">
    <property type="entry name" value="MFS_1"/>
    <property type="match status" value="1"/>
</dbReference>
<comment type="subcellular location">
    <subcellularLocation>
        <location evidence="1">Cell membrane</location>
        <topology evidence="1">Multi-pass membrane protein</topology>
    </subcellularLocation>
</comment>
<dbReference type="PANTHER" id="PTHR23513:SF11">
    <property type="entry name" value="STAPHYLOFERRIN A TRANSPORTER"/>
    <property type="match status" value="1"/>
</dbReference>
<keyword evidence="5 6" id="KW-0472">Membrane</keyword>
<dbReference type="CDD" id="cd06173">
    <property type="entry name" value="MFS_MefA_like"/>
    <property type="match status" value="1"/>
</dbReference>
<dbReference type="RefSeq" id="WP_379576006.1">
    <property type="nucleotide sequence ID" value="NZ_JBHUFV010000047.1"/>
</dbReference>
<organism evidence="7 8">
    <name type="scientific">Nonomuraea mangrovi</name>
    <dbReference type="NCBI Taxonomy" id="2316207"/>
    <lineage>
        <taxon>Bacteria</taxon>
        <taxon>Bacillati</taxon>
        <taxon>Actinomycetota</taxon>
        <taxon>Actinomycetes</taxon>
        <taxon>Streptosporangiales</taxon>
        <taxon>Streptosporangiaceae</taxon>
        <taxon>Nonomuraea</taxon>
    </lineage>
</organism>
<keyword evidence="8" id="KW-1185">Reference proteome</keyword>
<feature type="transmembrane region" description="Helical" evidence="6">
    <location>
        <begin position="21"/>
        <end position="45"/>
    </location>
</feature>
<evidence type="ECO:0000313" key="8">
    <source>
        <dbReference type="Proteomes" id="UP001597368"/>
    </source>
</evidence>
<evidence type="ECO:0000256" key="2">
    <source>
        <dbReference type="ARBA" id="ARBA00022475"/>
    </source>
</evidence>
<dbReference type="InterPro" id="IPR036259">
    <property type="entry name" value="MFS_trans_sf"/>
</dbReference>
<feature type="transmembrane region" description="Helical" evidence="6">
    <location>
        <begin position="57"/>
        <end position="76"/>
    </location>
</feature>
<feature type="transmembrane region" description="Helical" evidence="6">
    <location>
        <begin position="310"/>
        <end position="328"/>
    </location>
</feature>
<keyword evidence="2" id="KW-1003">Cell membrane</keyword>
<name>A0ABW4T462_9ACTN</name>
<comment type="caution">
    <text evidence="7">The sequence shown here is derived from an EMBL/GenBank/DDBJ whole genome shotgun (WGS) entry which is preliminary data.</text>
</comment>
<dbReference type="PANTHER" id="PTHR23513">
    <property type="entry name" value="INTEGRAL MEMBRANE EFFLUX PROTEIN-RELATED"/>
    <property type="match status" value="1"/>
</dbReference>
<gene>
    <name evidence="7" type="ORF">ACFSKW_30935</name>
</gene>
<feature type="transmembrane region" description="Helical" evidence="6">
    <location>
        <begin position="252"/>
        <end position="275"/>
    </location>
</feature>
<evidence type="ECO:0000256" key="3">
    <source>
        <dbReference type="ARBA" id="ARBA00022692"/>
    </source>
</evidence>